<evidence type="ECO:0000256" key="9">
    <source>
        <dbReference type="ARBA" id="ARBA00023116"/>
    </source>
</evidence>
<comment type="similarity">
    <text evidence="2 14">Belongs to the ribonucleoside diphosphate reductase class-2 family.</text>
</comment>
<dbReference type="SUPFAM" id="SSF51294">
    <property type="entry name" value="Hedgehog/intein (Hint) domain"/>
    <property type="match status" value="1"/>
</dbReference>
<comment type="function">
    <text evidence="14">Catalyzes the reduction of ribonucleotides to deoxyribonucleotides. May function to provide a pool of deoxyribonucleotide precursors for DNA repair during oxygen limitation and/or for immediate growth after restoration of oxygen.</text>
</comment>
<evidence type="ECO:0000256" key="1">
    <source>
        <dbReference type="ARBA" id="ARBA00001922"/>
    </source>
</evidence>
<dbReference type="SUPFAM" id="SSF55608">
    <property type="entry name" value="Homing endonucleases"/>
    <property type="match status" value="1"/>
</dbReference>
<dbReference type="Pfam" id="PF14890">
    <property type="entry name" value="Intein_splicing"/>
    <property type="match status" value="1"/>
</dbReference>
<dbReference type="PROSITE" id="PS50819">
    <property type="entry name" value="INTEIN_ENDONUCLEASE"/>
    <property type="match status" value="1"/>
</dbReference>
<keyword evidence="8 14" id="KW-0560">Oxidoreductase</keyword>
<organism evidence="17 18">
    <name type="scientific">Candidatus Nitrosotenuis uzonensis</name>
    <dbReference type="NCBI Taxonomy" id="1407055"/>
    <lineage>
        <taxon>Archaea</taxon>
        <taxon>Nitrososphaerota</taxon>
        <taxon>Candidatus Nitrosotenuis</taxon>
    </lineage>
</organism>
<dbReference type="InterPro" id="IPR004860">
    <property type="entry name" value="LAGLIDADG_dom"/>
</dbReference>
<dbReference type="PROSITE" id="PS50818">
    <property type="entry name" value="INTEIN_C_TER"/>
    <property type="match status" value="1"/>
</dbReference>
<dbReference type="InterPro" id="IPR005144">
    <property type="entry name" value="ATP-cone_dom"/>
</dbReference>
<evidence type="ECO:0000313" key="17">
    <source>
        <dbReference type="EMBL" id="CDI04934.1"/>
    </source>
</evidence>
<evidence type="ECO:0000256" key="5">
    <source>
        <dbReference type="ARBA" id="ARBA00022813"/>
    </source>
</evidence>
<evidence type="ECO:0000256" key="8">
    <source>
        <dbReference type="ARBA" id="ARBA00023002"/>
    </source>
</evidence>
<dbReference type="OrthoDB" id="6188at2157"/>
<keyword evidence="14" id="KW-0237">DNA synthesis</keyword>
<gene>
    <name evidence="17" type="ORF">NITUZ_140009</name>
</gene>
<dbReference type="GO" id="GO:0009263">
    <property type="term" value="P:deoxyribonucleotide biosynthetic process"/>
    <property type="evidence" value="ECO:0007669"/>
    <property type="project" value="UniProtKB-KW"/>
</dbReference>
<comment type="caution">
    <text evidence="17">The sequence shown here is derived from an EMBL/GenBank/DDBJ whole genome shotgun (WGS) entry which is preliminary data.</text>
</comment>
<dbReference type="InterPro" id="IPR013344">
    <property type="entry name" value="RNR_NrdJ/NrdZ"/>
</dbReference>
<dbReference type="GO" id="GO:0005524">
    <property type="term" value="F:ATP binding"/>
    <property type="evidence" value="ECO:0007669"/>
    <property type="project" value="UniProtKB-UniRule"/>
</dbReference>
<keyword evidence="4 13" id="KW-0547">Nucleotide-binding</keyword>
<keyword evidence="5" id="KW-0068">Autocatalytic cleavage</keyword>
<keyword evidence="10" id="KW-1015">Disulfide bond</keyword>
<dbReference type="Pfam" id="PF14528">
    <property type="entry name" value="LAGLIDADG_3"/>
    <property type="match status" value="1"/>
</dbReference>
<dbReference type="InterPro" id="IPR027434">
    <property type="entry name" value="Homing_endonucl"/>
</dbReference>
<evidence type="ECO:0000259" key="15">
    <source>
        <dbReference type="PROSITE" id="PS50819"/>
    </source>
</evidence>
<dbReference type="GO" id="GO:0004519">
    <property type="term" value="F:endonuclease activity"/>
    <property type="evidence" value="ECO:0007669"/>
    <property type="project" value="InterPro"/>
</dbReference>
<protein>
    <recommendedName>
        <fullName evidence="14">Vitamin B12-dependent ribonucleotide reductase</fullName>
        <ecNumber evidence="14">1.17.4.1</ecNumber>
    </recommendedName>
</protein>
<dbReference type="Gene3D" id="2.170.16.10">
    <property type="entry name" value="Hedgehog/Intein (Hint) domain"/>
    <property type="match status" value="1"/>
</dbReference>
<dbReference type="SUPFAM" id="SSF51998">
    <property type="entry name" value="PFL-like glycyl radical enzymes"/>
    <property type="match status" value="1"/>
</dbReference>
<dbReference type="InterPro" id="IPR004042">
    <property type="entry name" value="Intein_endonuc_central"/>
</dbReference>
<dbReference type="SMART" id="SM00305">
    <property type="entry name" value="HintC"/>
    <property type="match status" value="1"/>
</dbReference>
<dbReference type="Pfam" id="PF03477">
    <property type="entry name" value="ATP-cone"/>
    <property type="match status" value="1"/>
</dbReference>
<keyword evidence="18" id="KW-1185">Reference proteome</keyword>
<evidence type="ECO:0000256" key="12">
    <source>
        <dbReference type="ARBA" id="ARBA00047754"/>
    </source>
</evidence>
<dbReference type="Gene3D" id="3.20.70.20">
    <property type="match status" value="2"/>
</dbReference>
<evidence type="ECO:0000256" key="4">
    <source>
        <dbReference type="ARBA" id="ARBA00022741"/>
    </source>
</evidence>
<dbReference type="GO" id="GO:0031419">
    <property type="term" value="F:cobalamin binding"/>
    <property type="evidence" value="ECO:0007669"/>
    <property type="project" value="UniProtKB-KW"/>
</dbReference>
<dbReference type="InterPro" id="IPR003587">
    <property type="entry name" value="Hint_dom_N"/>
</dbReference>
<sequence>MTTDFSQIESSIVDVKKRDGRITNFNKEKITNAIYKALVANGNPDRKIAEELTSGVLSKLISQGFSASHPPSVEDVQDMVESTLIEKGYGEIAKSYILYRHERRKIREDKMKVLNTKSLDPVAKAFDLNCLRVLASRYLLRNNKNEIIESPSQMFERVAILVGIGDILYDNELFAKDGDIQQDVEEAKKYLNKLDDFDYKFKIGSFYLNKYHFRGLINHYIYLAKRGQMKKSFKEVLTLIAAKKFDSYADRIQEYHTLMTEQDFLPNSPTMMNAGARLGQLSACFVLGMPDDMADIMKSTSDAALIFKSGGGVGINYSDLRHEGDIVASTSGVASGPVSFMNIINTVTEVVKQGGKRRGANMGILEVWHPDVEKFITNKTQPGVLENFNVSVGVWEDFWTALVDSPDGKYTLRSPRDKAPVREINAHQLIDVIAHSAWKSAEPGLIFFDNINKYNVFAKARGGPLRATNPCVTADTWVATSEGPRMVRDLIDVPFKTHLNGRPWSTNGFFSTGIKKIYKLKTKEGFELRLTEDHKVLSVSNMKRNSLESEWTQAGDLKEDQKIVLDDCRYYEWDGKFGQEEGYLMGLMIGDGHIKKDCVILSSWGESKGDASVRGLVLQYAQQMPHRADFDGWMKVKGRGEYRLSLASISGLAESLGLRHENKTITKEIEMASSAFYKGFLRGFFDADGTVLGSQQKGISVRLSQSDLGILKAVQRMLLRLGIVSRIYTNRRTEQEKLLPDGKGHQKLYHTKAQHELVISGENLLRFHNVIGFADTEKMNHLDSLLGNYKRSLNKERFVATVAELVEDGIEEVYDVQVPGVNAFDANGIVAHNCGEQSLYPYESCNLGSINLANLVKRKADGQYEFDWQRYEETIRKTTRFLDNVIDMNFYPVPEIDKASKESRRIGLGVMGVADLLYKLRIPYNSKEGYEFQSKLAEALTYYSMEESVALARSRGEFDLCSRTEYPEGKIPISGYYEKPKGGHYYDWDALIAKIQKHGIRNVLTTTVAPTGTLSMIADCSNGMEPTFALVFEKRVTVGRFFYTNKIFEQVLRENGLYSDELLAKIADNYGSVRGLKEVPEWIQNIFVTAMDIHWSDHLMAQAVWQDWIGNAIAKTINMPNDVSADDVKAAYLLAHELGLKGITVYRDGSRHTQVLHMTSENAEKTFDVEPSAYLREYIAKNIKNAYIRAQVNNALELKIPEEPLRQSEVKEEVPEEMLCPSCKNHLVFVEGCSICIECGFSGCTSG</sequence>
<evidence type="ECO:0000313" key="18">
    <source>
        <dbReference type="Proteomes" id="UP000018159"/>
    </source>
</evidence>
<dbReference type="Pfam" id="PF00317">
    <property type="entry name" value="Ribonuc_red_lgN"/>
    <property type="match status" value="2"/>
</dbReference>
<dbReference type="Proteomes" id="UP000018159">
    <property type="component" value="Unassembled WGS sequence"/>
</dbReference>
<dbReference type="InterPro" id="IPR006141">
    <property type="entry name" value="Intein_N"/>
</dbReference>
<dbReference type="SMART" id="SM00306">
    <property type="entry name" value="HintN"/>
    <property type="match status" value="1"/>
</dbReference>
<evidence type="ECO:0000256" key="11">
    <source>
        <dbReference type="ARBA" id="ARBA00023285"/>
    </source>
</evidence>
<dbReference type="EMBL" id="CBTY010000006">
    <property type="protein sequence ID" value="CDI04934.1"/>
    <property type="molecule type" value="Genomic_DNA"/>
</dbReference>
<dbReference type="PANTHER" id="PTHR43371">
    <property type="entry name" value="VITAMIN B12-DEPENDENT RIBONUCLEOTIDE REDUCTASE"/>
    <property type="match status" value="1"/>
</dbReference>
<keyword evidence="6 13" id="KW-0067">ATP-binding</keyword>
<evidence type="ECO:0000259" key="16">
    <source>
        <dbReference type="PROSITE" id="PS51161"/>
    </source>
</evidence>
<dbReference type="CDD" id="cd00081">
    <property type="entry name" value="Hint"/>
    <property type="match status" value="1"/>
</dbReference>
<dbReference type="Pfam" id="PF02867">
    <property type="entry name" value="Ribonuc_red_lgC"/>
    <property type="match status" value="1"/>
</dbReference>
<dbReference type="InterPro" id="IPR013509">
    <property type="entry name" value="RNR_lsu_N"/>
</dbReference>
<keyword evidence="11 14" id="KW-0170">Cobalt</keyword>
<dbReference type="GO" id="GO:0071897">
    <property type="term" value="P:DNA biosynthetic process"/>
    <property type="evidence" value="ECO:0007669"/>
    <property type="project" value="UniProtKB-KW"/>
</dbReference>
<comment type="cofactor">
    <cofactor evidence="1 14">
        <name>adenosylcob(III)alamin</name>
        <dbReference type="ChEBI" id="CHEBI:18408"/>
    </cofactor>
</comment>
<dbReference type="Gene3D" id="3.10.28.10">
    <property type="entry name" value="Homing endonucleases"/>
    <property type="match status" value="1"/>
</dbReference>
<proteinExistence type="inferred from homology"/>
<evidence type="ECO:0000256" key="3">
    <source>
        <dbReference type="ARBA" id="ARBA00022628"/>
    </source>
</evidence>
<dbReference type="AlphaFoldDB" id="V6AQS8"/>
<feature type="domain" description="ATP-cone" evidence="16">
    <location>
        <begin position="13"/>
        <end position="107"/>
    </location>
</feature>
<feature type="domain" description="DOD-type homing endonuclease" evidence="15">
    <location>
        <begin position="584"/>
        <end position="723"/>
    </location>
</feature>
<keyword evidence="7" id="KW-0651">Protein splicing</keyword>
<dbReference type="PANTHER" id="PTHR43371:SF1">
    <property type="entry name" value="RIBONUCLEOSIDE-DIPHOSPHATE REDUCTASE"/>
    <property type="match status" value="1"/>
</dbReference>
<dbReference type="InterPro" id="IPR050862">
    <property type="entry name" value="RdRp_reductase_class-2"/>
</dbReference>
<evidence type="ECO:0000256" key="13">
    <source>
        <dbReference type="PROSITE-ProRule" id="PRU00492"/>
    </source>
</evidence>
<accession>V6AQS8</accession>
<evidence type="ECO:0000256" key="10">
    <source>
        <dbReference type="ARBA" id="ARBA00023157"/>
    </source>
</evidence>
<dbReference type="RefSeq" id="WP_052370020.1">
    <property type="nucleotide sequence ID" value="NZ_CBTY010000006.1"/>
</dbReference>
<dbReference type="InterPro" id="IPR030934">
    <property type="entry name" value="Intein_C"/>
</dbReference>
<evidence type="ECO:0000256" key="14">
    <source>
        <dbReference type="RuleBase" id="RU364064"/>
    </source>
</evidence>
<keyword evidence="3 14" id="KW-0846">Cobalamin</keyword>
<reference evidence="17 18" key="1">
    <citation type="journal article" date="2013" name="PLoS ONE">
        <title>Enrichment and Genome Sequence of the Group I.1a Ammonia-Oxidizing Archaeon ?Ca. Nitrosotenuis uzonensis? Representing a Clade Globally.</title>
        <authorList>
            <person name="Lebedeva E.V."/>
            <person name="Hatzenpichler R."/>
            <person name="Pelletier E."/>
            <person name="Schuster N."/>
            <person name="Hauzmayer S."/>
            <person name="Bulaev A."/>
            <person name="Grigor'eva N.V."/>
            <person name="Galushko A."/>
            <person name="Schmid M."/>
            <person name="Palatinszky M."/>
            <person name="Le Paslier D."/>
            <person name="Daims H."/>
            <person name="Wagner M."/>
        </authorList>
    </citation>
    <scope>NUCLEOTIDE SEQUENCE [LARGE SCALE GENOMIC DNA]</scope>
    <source>
        <strain evidence="17 18">N4</strain>
    </source>
</reference>
<keyword evidence="9" id="KW-0215">Deoxyribonucleotide synthesis</keyword>
<dbReference type="PROSITE" id="PS51161">
    <property type="entry name" value="ATP_CONE"/>
    <property type="match status" value="1"/>
</dbReference>
<dbReference type="NCBIfam" id="TIGR01443">
    <property type="entry name" value="intein_Cterm"/>
    <property type="match status" value="1"/>
</dbReference>
<evidence type="ECO:0000256" key="2">
    <source>
        <dbReference type="ARBA" id="ARBA00007405"/>
    </source>
</evidence>
<dbReference type="InterPro" id="IPR000788">
    <property type="entry name" value="RNR_lg_C"/>
</dbReference>
<dbReference type="InterPro" id="IPR036844">
    <property type="entry name" value="Hint_dom_sf"/>
</dbReference>
<dbReference type="SUPFAM" id="SSF48168">
    <property type="entry name" value="R1 subunit of ribonucleotide reductase, N-terminal domain"/>
    <property type="match status" value="1"/>
</dbReference>
<dbReference type="NCBIfam" id="TIGR02504">
    <property type="entry name" value="NrdJ_Z"/>
    <property type="match status" value="1"/>
</dbReference>
<dbReference type="GO" id="GO:0004748">
    <property type="term" value="F:ribonucleoside-diphosphate reductase activity, thioredoxin disulfide as acceptor"/>
    <property type="evidence" value="ECO:0007669"/>
    <property type="project" value="UniProtKB-EC"/>
</dbReference>
<evidence type="ECO:0000256" key="7">
    <source>
        <dbReference type="ARBA" id="ARBA00023000"/>
    </source>
</evidence>
<dbReference type="EC" id="1.17.4.1" evidence="14"/>
<name>V6AQS8_9ARCH</name>
<dbReference type="PROSITE" id="PS50817">
    <property type="entry name" value="INTEIN_N_TER"/>
    <property type="match status" value="1"/>
</dbReference>
<dbReference type="GO" id="GO:0016539">
    <property type="term" value="P:intein-mediated protein splicing"/>
    <property type="evidence" value="ECO:0007669"/>
    <property type="project" value="InterPro"/>
</dbReference>
<dbReference type="UniPathway" id="UPA00326"/>
<dbReference type="InterPro" id="IPR008926">
    <property type="entry name" value="RNR_R1-su_N"/>
</dbReference>
<dbReference type="InterPro" id="IPR006142">
    <property type="entry name" value="INTEIN"/>
</dbReference>
<evidence type="ECO:0000256" key="6">
    <source>
        <dbReference type="ARBA" id="ARBA00022840"/>
    </source>
</evidence>
<comment type="catalytic activity">
    <reaction evidence="12 14">
        <text>a 2'-deoxyribonucleoside 5'-diphosphate + [thioredoxin]-disulfide + H2O = a ribonucleoside 5'-diphosphate + [thioredoxin]-dithiol</text>
        <dbReference type="Rhea" id="RHEA:23252"/>
        <dbReference type="Rhea" id="RHEA-COMP:10698"/>
        <dbReference type="Rhea" id="RHEA-COMP:10700"/>
        <dbReference type="ChEBI" id="CHEBI:15377"/>
        <dbReference type="ChEBI" id="CHEBI:29950"/>
        <dbReference type="ChEBI" id="CHEBI:50058"/>
        <dbReference type="ChEBI" id="CHEBI:57930"/>
        <dbReference type="ChEBI" id="CHEBI:73316"/>
        <dbReference type="EC" id="1.17.4.1"/>
    </reaction>
</comment>
<dbReference type="InterPro" id="IPR003586">
    <property type="entry name" value="Hint_dom_C"/>
</dbReference>
<dbReference type="NCBIfam" id="TIGR01445">
    <property type="entry name" value="intein_Nterm"/>
    <property type="match status" value="1"/>
</dbReference>
<dbReference type="STRING" id="1407055.NITUZ_140009"/>
<dbReference type="PRINTS" id="PR00379">
    <property type="entry name" value="INTEIN"/>
</dbReference>